<feature type="non-terminal residue" evidence="1">
    <location>
        <position position="1"/>
    </location>
</feature>
<keyword evidence="2" id="KW-1185">Reference proteome</keyword>
<evidence type="ECO:0000313" key="1">
    <source>
        <dbReference type="EMBL" id="NGN69574.1"/>
    </source>
</evidence>
<organism evidence="1 2">
    <name type="scientific">Streptomyces coryli</name>
    <dbReference type="NCBI Taxonomy" id="1128680"/>
    <lineage>
        <taxon>Bacteria</taxon>
        <taxon>Bacillati</taxon>
        <taxon>Actinomycetota</taxon>
        <taxon>Actinomycetes</taxon>
        <taxon>Kitasatosporales</taxon>
        <taxon>Streptomycetaceae</taxon>
        <taxon>Streptomyces</taxon>
    </lineage>
</organism>
<gene>
    <name evidence="1" type="ORF">G5C51_37520</name>
</gene>
<dbReference type="Proteomes" id="UP000481583">
    <property type="component" value="Unassembled WGS sequence"/>
</dbReference>
<accession>A0A6G4UBM3</accession>
<dbReference type="AlphaFoldDB" id="A0A6G4UBM3"/>
<dbReference type="InterPro" id="IPR000836">
    <property type="entry name" value="PRTase_dom"/>
</dbReference>
<dbReference type="CDD" id="cd06223">
    <property type="entry name" value="PRTases_typeI"/>
    <property type="match status" value="1"/>
</dbReference>
<comment type="caution">
    <text evidence="1">The sequence shown here is derived from an EMBL/GenBank/DDBJ whole genome shotgun (WGS) entry which is preliminary data.</text>
</comment>
<reference evidence="1 2" key="1">
    <citation type="submission" date="2020-02" db="EMBL/GenBank/DDBJ databases">
        <title>Whole-genome analyses of novel actinobacteria.</title>
        <authorList>
            <person name="Sahin N."/>
        </authorList>
    </citation>
    <scope>NUCLEOTIDE SEQUENCE [LARGE SCALE GENOMIC DNA]</scope>
    <source>
        <strain evidence="1 2">A7024</strain>
    </source>
</reference>
<dbReference type="InterPro" id="IPR029057">
    <property type="entry name" value="PRTase-like"/>
</dbReference>
<proteinExistence type="predicted"/>
<dbReference type="SUPFAM" id="SSF53271">
    <property type="entry name" value="PRTase-like"/>
    <property type="match status" value="1"/>
</dbReference>
<dbReference type="EMBL" id="JAAKZV010000312">
    <property type="protein sequence ID" value="NGN69574.1"/>
    <property type="molecule type" value="Genomic_DNA"/>
</dbReference>
<evidence type="ECO:0000313" key="2">
    <source>
        <dbReference type="Proteomes" id="UP000481583"/>
    </source>
</evidence>
<protein>
    <submittedName>
        <fullName evidence="1">ComF family protein</fullName>
    </submittedName>
</protein>
<sequence length="45" mass="4445">PALVLVDDLITTGATLTEAARALRDDLGAPPTAAAVVAAPRTAFA</sequence>
<name>A0A6G4UBM3_9ACTN</name>
<dbReference type="Gene3D" id="3.40.50.2020">
    <property type="match status" value="1"/>
</dbReference>